<dbReference type="CDD" id="cd11301">
    <property type="entry name" value="Fut1_Fut2_like"/>
    <property type="match status" value="1"/>
</dbReference>
<evidence type="ECO:0000313" key="4">
    <source>
        <dbReference type="EMBL" id="KAJ9590966.1"/>
    </source>
</evidence>
<dbReference type="Pfam" id="PF01531">
    <property type="entry name" value="Glyco_transf_11"/>
    <property type="match status" value="1"/>
</dbReference>
<keyword evidence="1 3" id="KW-0328">Glycosyltransferase</keyword>
<dbReference type="GO" id="GO:0005975">
    <property type="term" value="P:carbohydrate metabolic process"/>
    <property type="evidence" value="ECO:0007669"/>
    <property type="project" value="InterPro"/>
</dbReference>
<dbReference type="GO" id="GO:0032580">
    <property type="term" value="C:Golgi cisterna membrane"/>
    <property type="evidence" value="ECO:0007669"/>
    <property type="project" value="UniProtKB-SubCell"/>
</dbReference>
<dbReference type="InterPro" id="IPR002516">
    <property type="entry name" value="Glyco_trans_11"/>
</dbReference>
<evidence type="ECO:0000313" key="5">
    <source>
        <dbReference type="Proteomes" id="UP001233999"/>
    </source>
</evidence>
<comment type="similarity">
    <text evidence="3">Belongs to the glycosyltransferase 11 family.</text>
</comment>
<gene>
    <name evidence="4" type="ORF">L9F63_016010</name>
</gene>
<protein>
    <recommendedName>
        <fullName evidence="3">L-Fucosyltransferase</fullName>
        <ecNumber evidence="3">2.4.1.-</ecNumber>
    </recommendedName>
</protein>
<accession>A0AAD8EI34</accession>
<comment type="caution">
    <text evidence="4">The sequence shown here is derived from an EMBL/GenBank/DDBJ whole genome shotgun (WGS) entry which is preliminary data.</text>
</comment>
<keyword evidence="3" id="KW-0325">Glycoprotein</keyword>
<comment type="pathway">
    <text evidence="3">Protein modification; protein glycosylation.</text>
</comment>
<evidence type="ECO:0000256" key="2">
    <source>
        <dbReference type="ARBA" id="ARBA00022679"/>
    </source>
</evidence>
<dbReference type="AlphaFoldDB" id="A0AAD8EI34"/>
<keyword evidence="3" id="KW-0735">Signal-anchor</keyword>
<organism evidence="4 5">
    <name type="scientific">Diploptera punctata</name>
    <name type="common">Pacific beetle cockroach</name>
    <dbReference type="NCBI Taxonomy" id="6984"/>
    <lineage>
        <taxon>Eukaryota</taxon>
        <taxon>Metazoa</taxon>
        <taxon>Ecdysozoa</taxon>
        <taxon>Arthropoda</taxon>
        <taxon>Hexapoda</taxon>
        <taxon>Insecta</taxon>
        <taxon>Pterygota</taxon>
        <taxon>Neoptera</taxon>
        <taxon>Polyneoptera</taxon>
        <taxon>Dictyoptera</taxon>
        <taxon>Blattodea</taxon>
        <taxon>Blaberoidea</taxon>
        <taxon>Blaberidae</taxon>
        <taxon>Diplopterinae</taxon>
        <taxon>Diploptera</taxon>
    </lineage>
</organism>
<evidence type="ECO:0000256" key="3">
    <source>
        <dbReference type="RuleBase" id="RU363129"/>
    </source>
</evidence>
<keyword evidence="2 3" id="KW-0808">Transferase</keyword>
<proteinExistence type="inferred from homology"/>
<dbReference type="PANTHER" id="PTHR11927">
    <property type="entry name" value="GALACTOSIDE 2-L-FUCOSYLTRANSFERASE"/>
    <property type="match status" value="1"/>
</dbReference>
<dbReference type="EMBL" id="JASPKZ010004176">
    <property type="protein sequence ID" value="KAJ9590966.1"/>
    <property type="molecule type" value="Genomic_DNA"/>
</dbReference>
<reference evidence="4" key="1">
    <citation type="journal article" date="2023" name="IScience">
        <title>Live-bearing cockroach genome reveals convergent evolutionary mechanisms linked to viviparity in insects and beyond.</title>
        <authorList>
            <person name="Fouks B."/>
            <person name="Harrison M.C."/>
            <person name="Mikhailova A.A."/>
            <person name="Marchal E."/>
            <person name="English S."/>
            <person name="Carruthers M."/>
            <person name="Jennings E.C."/>
            <person name="Chiamaka E.L."/>
            <person name="Frigard R.A."/>
            <person name="Pippel M."/>
            <person name="Attardo G.M."/>
            <person name="Benoit J.B."/>
            <person name="Bornberg-Bauer E."/>
            <person name="Tobe S.S."/>
        </authorList>
    </citation>
    <scope>NUCLEOTIDE SEQUENCE</scope>
    <source>
        <strain evidence="4">Stay&amp;Tobe</strain>
    </source>
</reference>
<keyword evidence="5" id="KW-1185">Reference proteome</keyword>
<evidence type="ECO:0000256" key="1">
    <source>
        <dbReference type="ARBA" id="ARBA00022676"/>
    </source>
</evidence>
<dbReference type="Proteomes" id="UP001233999">
    <property type="component" value="Unassembled WGS sequence"/>
</dbReference>
<keyword evidence="3" id="KW-0333">Golgi apparatus</keyword>
<dbReference type="EC" id="2.4.1.-" evidence="3"/>
<dbReference type="GO" id="GO:0008107">
    <property type="term" value="F:galactoside 2-alpha-L-fucosyltransferase activity"/>
    <property type="evidence" value="ECO:0007669"/>
    <property type="project" value="InterPro"/>
</dbReference>
<sequence>MKKLKRSKSINKCVLSLLILILFLLITDTYRTKTYGDYELYLCDSVIPNNKSNILQKNCPRRPIVTVEQLGRLGNHMWLYASVWAVAKETGRDPYVPGCIIKVLEEVFDNLLIPSLAQISHCPVTKYATTPSIELWNVSKDDILLPQYAQLPEFVVPRLDEVIMLFKFKKHLLEESQRFLMRYSIWKENTIFVGVHVRRTDYIKVLPVVWNKEVVKPIYFLTIMEYFEVKYSTVMFIVVSDDPDWCKRNLQAKKYNVAVVKNSLAGQDLAILAACNHSIIDYGTFGMWGAMLAGGETYLYNISWGLEITMSHLMTNWHVVN</sequence>
<reference evidence="4" key="2">
    <citation type="submission" date="2023-05" db="EMBL/GenBank/DDBJ databases">
        <authorList>
            <person name="Fouks B."/>
        </authorList>
    </citation>
    <scope>NUCLEOTIDE SEQUENCE</scope>
    <source>
        <strain evidence="4">Stay&amp;Tobe</strain>
        <tissue evidence="4">Testes</tissue>
    </source>
</reference>
<keyword evidence="3" id="KW-0812">Transmembrane</keyword>
<name>A0AAD8EI34_DIPPU</name>
<dbReference type="PANTHER" id="PTHR11927:SF9">
    <property type="entry name" value="L-FUCOSYLTRANSFERASE"/>
    <property type="match status" value="1"/>
</dbReference>
<comment type="subcellular location">
    <subcellularLocation>
        <location evidence="3">Golgi apparatus</location>
        <location evidence="3">Golgi stack membrane</location>
        <topology evidence="3">Single-pass type II membrane protein</topology>
    </subcellularLocation>
</comment>